<dbReference type="InterPro" id="IPR000182">
    <property type="entry name" value="GNAT_dom"/>
</dbReference>
<dbReference type="Gene3D" id="3.40.630.30">
    <property type="match status" value="1"/>
</dbReference>
<evidence type="ECO:0000256" key="1">
    <source>
        <dbReference type="ARBA" id="ARBA00008270"/>
    </source>
</evidence>
<dbReference type="Gene3D" id="3.10.310.10">
    <property type="entry name" value="Diaminopimelate Epimerase, Chain A, domain 1"/>
    <property type="match status" value="2"/>
</dbReference>
<protein>
    <recommendedName>
        <fullName evidence="3">N-acetyltransferase domain-containing protein</fullName>
    </recommendedName>
</protein>
<evidence type="ECO:0000256" key="2">
    <source>
        <dbReference type="ARBA" id="ARBA00023235"/>
    </source>
</evidence>
<dbReference type="PANTHER" id="PTHR13774">
    <property type="entry name" value="PHENAZINE BIOSYNTHESIS PROTEIN"/>
    <property type="match status" value="1"/>
</dbReference>
<dbReference type="Pfam" id="PF00583">
    <property type="entry name" value="Acetyltransf_1"/>
    <property type="match status" value="1"/>
</dbReference>
<gene>
    <name evidence="4" type="ORF">Poli38472_010632</name>
</gene>
<dbReference type="OrthoDB" id="75169at2759"/>
<dbReference type="InterPro" id="IPR003719">
    <property type="entry name" value="Phenazine_PhzF-like"/>
</dbReference>
<comment type="similarity">
    <text evidence="1">Belongs to the PhzF family.</text>
</comment>
<dbReference type="SUPFAM" id="SSF54506">
    <property type="entry name" value="Diaminopimelate epimerase-like"/>
    <property type="match status" value="1"/>
</dbReference>
<dbReference type="GO" id="GO:0016853">
    <property type="term" value="F:isomerase activity"/>
    <property type="evidence" value="ECO:0007669"/>
    <property type="project" value="UniProtKB-KW"/>
</dbReference>
<feature type="domain" description="N-acetyltransferase" evidence="3">
    <location>
        <begin position="3"/>
        <end position="167"/>
    </location>
</feature>
<dbReference type="AlphaFoldDB" id="A0A8K1C3G3"/>
<sequence length="461" mass="50779">MPLRLQRLTLERHDIERVIALEAASYPADEAATPDMIRFRQQHAGAFFYAAYLAEDENALVGFVNGTLTKSQELEEETMSEHEPSGTTLCIHSVVVDAAHRRKGFAGAMLKEYVRIICEQELQVKRIALIAKAYLTGFYISCGFTATRLSPVVHGKDPWFELVLDCEAARRLTVVQVDAFSSEIFDGNPAAVVVMPPAQFHKPGVEKWMLSVAKENNLSETAYLARREGGSNGIAEYDLRWFTPGCEVTLCGHATLSSAYVLFEEGHLDPSTTIHFHTLSGVLVCSQQIENGKKWIQMDFPLRDLVPVSSDISLDELARGLNLVASDIIAAKQTQTSDVLVQISTEKFAAIEPNFDLLGKVEARGIVVTSLAPPNDKGVDFQSRFFGPRVGIPEDPVTGSAHCALAGYWSEQLQKTSLYAHQACPVRGGYISITIPEDKKDRVYLKGEAIISLRGTLFTSP</sequence>
<dbReference type="PANTHER" id="PTHR13774:SF17">
    <property type="entry name" value="PHENAZINE BIOSYNTHESIS-LIKE DOMAIN-CONTAINING PROTEIN"/>
    <property type="match status" value="1"/>
</dbReference>
<keyword evidence="5" id="KW-1185">Reference proteome</keyword>
<dbReference type="InterPro" id="IPR016181">
    <property type="entry name" value="Acyl_CoA_acyltransferase"/>
</dbReference>
<accession>A0A8K1C3G3</accession>
<reference evidence="4" key="1">
    <citation type="submission" date="2019-03" db="EMBL/GenBank/DDBJ databases">
        <title>Long read genome sequence of the mycoparasitic Pythium oligandrum ATCC 38472 isolated from sugarbeet rhizosphere.</title>
        <authorList>
            <person name="Gaulin E."/>
        </authorList>
    </citation>
    <scope>NUCLEOTIDE SEQUENCE</scope>
    <source>
        <strain evidence="4">ATCC 38472_TT</strain>
    </source>
</reference>
<proteinExistence type="inferred from homology"/>
<dbReference type="SUPFAM" id="SSF55729">
    <property type="entry name" value="Acyl-CoA N-acyltransferases (Nat)"/>
    <property type="match status" value="1"/>
</dbReference>
<dbReference type="EMBL" id="SPLM01000147">
    <property type="protein sequence ID" value="TMW55750.1"/>
    <property type="molecule type" value="Genomic_DNA"/>
</dbReference>
<dbReference type="Pfam" id="PF02567">
    <property type="entry name" value="PhzC-PhzF"/>
    <property type="match status" value="1"/>
</dbReference>
<evidence type="ECO:0000313" key="4">
    <source>
        <dbReference type="EMBL" id="TMW55750.1"/>
    </source>
</evidence>
<dbReference type="PROSITE" id="PS51186">
    <property type="entry name" value="GNAT"/>
    <property type="match status" value="1"/>
</dbReference>
<comment type="caution">
    <text evidence="4">The sequence shown here is derived from an EMBL/GenBank/DDBJ whole genome shotgun (WGS) entry which is preliminary data.</text>
</comment>
<name>A0A8K1C3G3_PYTOL</name>
<evidence type="ECO:0000313" key="5">
    <source>
        <dbReference type="Proteomes" id="UP000794436"/>
    </source>
</evidence>
<dbReference type="GO" id="GO:0005737">
    <property type="term" value="C:cytoplasm"/>
    <property type="evidence" value="ECO:0007669"/>
    <property type="project" value="TreeGrafter"/>
</dbReference>
<evidence type="ECO:0000259" key="3">
    <source>
        <dbReference type="PROSITE" id="PS51186"/>
    </source>
</evidence>
<dbReference type="GO" id="GO:0016747">
    <property type="term" value="F:acyltransferase activity, transferring groups other than amino-acyl groups"/>
    <property type="evidence" value="ECO:0007669"/>
    <property type="project" value="InterPro"/>
</dbReference>
<dbReference type="Proteomes" id="UP000794436">
    <property type="component" value="Unassembled WGS sequence"/>
</dbReference>
<organism evidence="4 5">
    <name type="scientific">Pythium oligandrum</name>
    <name type="common">Mycoparasitic fungus</name>
    <dbReference type="NCBI Taxonomy" id="41045"/>
    <lineage>
        <taxon>Eukaryota</taxon>
        <taxon>Sar</taxon>
        <taxon>Stramenopiles</taxon>
        <taxon>Oomycota</taxon>
        <taxon>Peronosporomycetes</taxon>
        <taxon>Pythiales</taxon>
        <taxon>Pythiaceae</taxon>
        <taxon>Pythium</taxon>
    </lineage>
</organism>
<dbReference type="CDD" id="cd04301">
    <property type="entry name" value="NAT_SF"/>
    <property type="match status" value="1"/>
</dbReference>
<keyword evidence="2" id="KW-0413">Isomerase</keyword>
<dbReference type="NCBIfam" id="TIGR00654">
    <property type="entry name" value="PhzF_family"/>
    <property type="match status" value="1"/>
</dbReference>